<evidence type="ECO:0000313" key="3">
    <source>
        <dbReference type="Proteomes" id="UP001358193"/>
    </source>
</evidence>
<dbReference type="Gene3D" id="1.10.287.1490">
    <property type="match status" value="1"/>
</dbReference>
<evidence type="ECO:0000313" key="2">
    <source>
        <dbReference type="EMBL" id="WQJ53778.1"/>
    </source>
</evidence>
<keyword evidence="1" id="KW-0175">Coiled coil</keyword>
<name>A0ABZ0Z3K7_9CAUD</name>
<keyword evidence="3" id="KW-1185">Reference proteome</keyword>
<evidence type="ECO:0000256" key="1">
    <source>
        <dbReference type="SAM" id="Coils"/>
    </source>
</evidence>
<evidence type="ECO:0008006" key="4">
    <source>
        <dbReference type="Google" id="ProtNLM"/>
    </source>
</evidence>
<proteinExistence type="predicted"/>
<feature type="coiled-coil region" evidence="1">
    <location>
        <begin position="275"/>
        <end position="302"/>
    </location>
</feature>
<sequence>MAVDIEKYTVKANWGTQFNPVAQFPVIANRIFKTKAEAIAYLSDNSDSKSAIPGLILRIIGDSPANNGAYLVIEDVRASETNNMGLLKFMTGDIDIRLEVVWAKKVGDHWEECDPTEEGAIRCLKLTHADQTSYIPFSEILILDEYAKIVNVDASLYALNTSINDKFQKVDASMLDAFIEINENHTRLDDLSTYIDDFENLVDRRFDEVNASMIEAFEEMNVSVNTALTDLNASVVNTIDSMNASINTAFADMNASINEALDNIDSSLHEIDDNIVNIYSDIAEINAEIDNIEDNIEKHDKHLTVLDGSVNELEKFVKKGAVTEVIGISENKYVDISTEKTEEGGIVTVTIDASVCDTYDETNFGIEALASVDYIEDRFKWIEN</sequence>
<organism evidence="2 3">
    <name type="scientific">phage Lak_Megaphage_Sonny</name>
    <dbReference type="NCBI Taxonomy" id="3109229"/>
    <lineage>
        <taxon>Viruses</taxon>
        <taxon>Duplodnaviria</taxon>
        <taxon>Heunggongvirae</taxon>
        <taxon>Uroviricota</taxon>
        <taxon>Caudoviricetes</taxon>
        <taxon>Caudoviricetes code 15 clade</taxon>
    </lineage>
</organism>
<reference evidence="2 3" key="1">
    <citation type="submission" date="2023-11" db="EMBL/GenBank/DDBJ databases">
        <authorList>
            <person name="Cook R."/>
            <person name="Crisci M."/>
            <person name="Pye H."/>
            <person name="Adriaenssens E."/>
            <person name="Santini J."/>
        </authorList>
    </citation>
    <scope>NUCLEOTIDE SEQUENCE [LARGE SCALE GENOMIC DNA]</scope>
    <source>
        <strain evidence="2">Lak_Megaphage_Sonny</strain>
    </source>
</reference>
<dbReference type="EMBL" id="OR769223">
    <property type="protein sequence ID" value="WQJ53778.1"/>
    <property type="molecule type" value="Genomic_DNA"/>
</dbReference>
<accession>A0ABZ0Z3K7</accession>
<dbReference type="Proteomes" id="UP001358193">
    <property type="component" value="Segment"/>
</dbReference>
<protein>
    <recommendedName>
        <fullName evidence="4">Tail fiber protein</fullName>
    </recommendedName>
</protein>